<evidence type="ECO:0000256" key="1">
    <source>
        <dbReference type="SAM" id="MobiDB-lite"/>
    </source>
</evidence>
<accession>A0A917P987</accession>
<dbReference type="Gene3D" id="1.50.10.10">
    <property type="match status" value="1"/>
</dbReference>
<dbReference type="PANTHER" id="PTHR31047:SF0">
    <property type="entry name" value="MEIOTICALLY UP-REGULATED GENE 157 PROTEIN"/>
    <property type="match status" value="1"/>
</dbReference>
<dbReference type="AlphaFoldDB" id="A0A917P987"/>
<protein>
    <submittedName>
        <fullName evidence="2">Glycosyl hydrolase</fullName>
    </submittedName>
</protein>
<dbReference type="SMART" id="SM01149">
    <property type="entry name" value="DUF1237"/>
    <property type="match status" value="1"/>
</dbReference>
<comment type="caution">
    <text evidence="2">The sequence shown here is derived from an EMBL/GenBank/DDBJ whole genome shotgun (WGS) entry which is preliminary data.</text>
</comment>
<reference evidence="2" key="1">
    <citation type="journal article" date="2014" name="Int. J. Syst. Evol. Microbiol.">
        <title>Complete genome sequence of Corynebacterium casei LMG S-19264T (=DSM 44701T), isolated from a smear-ripened cheese.</title>
        <authorList>
            <consortium name="US DOE Joint Genome Institute (JGI-PGF)"/>
            <person name="Walter F."/>
            <person name="Albersmeier A."/>
            <person name="Kalinowski J."/>
            <person name="Ruckert C."/>
        </authorList>
    </citation>
    <scope>NUCLEOTIDE SEQUENCE</scope>
    <source>
        <strain evidence="2">JCM 14371</strain>
    </source>
</reference>
<dbReference type="GO" id="GO:0016787">
    <property type="term" value="F:hydrolase activity"/>
    <property type="evidence" value="ECO:0007669"/>
    <property type="project" value="UniProtKB-KW"/>
</dbReference>
<dbReference type="Proteomes" id="UP000635726">
    <property type="component" value="Unassembled WGS sequence"/>
</dbReference>
<dbReference type="SUPFAM" id="SSF48208">
    <property type="entry name" value="Six-hairpin glycosidases"/>
    <property type="match status" value="1"/>
</dbReference>
<keyword evidence="3" id="KW-1185">Reference proteome</keyword>
<dbReference type="PANTHER" id="PTHR31047">
    <property type="entry name" value="MEIOTICALLY UP-REGULATED GENE 157 PROTEIN"/>
    <property type="match status" value="1"/>
</dbReference>
<feature type="region of interest" description="Disordered" evidence="1">
    <location>
        <begin position="1"/>
        <end position="38"/>
    </location>
</feature>
<dbReference type="InterPro" id="IPR008313">
    <property type="entry name" value="GH125"/>
</dbReference>
<name>A0A917P987_9DEIO</name>
<evidence type="ECO:0000313" key="3">
    <source>
        <dbReference type="Proteomes" id="UP000635726"/>
    </source>
</evidence>
<dbReference type="EMBL" id="BMOE01000002">
    <property type="protein sequence ID" value="GGJ67369.1"/>
    <property type="molecule type" value="Genomic_DNA"/>
</dbReference>
<dbReference type="Pfam" id="PF06824">
    <property type="entry name" value="Glyco_hydro_125"/>
    <property type="match status" value="1"/>
</dbReference>
<dbReference type="InterPro" id="IPR008928">
    <property type="entry name" value="6-hairpin_glycosidase_sf"/>
</dbReference>
<evidence type="ECO:0000313" key="2">
    <source>
        <dbReference type="EMBL" id="GGJ67369.1"/>
    </source>
</evidence>
<dbReference type="InterPro" id="IPR012341">
    <property type="entry name" value="6hp_glycosidase-like_sf"/>
</dbReference>
<reference evidence="2" key="2">
    <citation type="submission" date="2020-09" db="EMBL/GenBank/DDBJ databases">
        <authorList>
            <person name="Sun Q."/>
            <person name="Ohkuma M."/>
        </authorList>
    </citation>
    <scope>NUCLEOTIDE SEQUENCE</scope>
    <source>
        <strain evidence="2">JCM 14371</strain>
    </source>
</reference>
<dbReference type="GO" id="GO:0005975">
    <property type="term" value="P:carbohydrate metabolic process"/>
    <property type="evidence" value="ECO:0007669"/>
    <property type="project" value="InterPro"/>
</dbReference>
<proteinExistence type="predicted"/>
<gene>
    <name evidence="2" type="ORF">GCM10008939_09560</name>
</gene>
<keyword evidence="2" id="KW-0378">Hydrolase</keyword>
<organism evidence="2 3">
    <name type="scientific">Deinococcus aquiradiocola</name>
    <dbReference type="NCBI Taxonomy" id="393059"/>
    <lineage>
        <taxon>Bacteria</taxon>
        <taxon>Thermotogati</taxon>
        <taxon>Deinococcota</taxon>
        <taxon>Deinococci</taxon>
        <taxon>Deinococcales</taxon>
        <taxon>Deinococcaceae</taxon>
        <taxon>Deinococcus</taxon>
    </lineage>
</organism>
<dbReference type="PIRSF" id="PIRSF028846">
    <property type="entry name" value="UCP028846"/>
    <property type="match status" value="1"/>
</dbReference>
<sequence>MVSRVNRLQDARPPAAQPSVTPPRPAQPPVHNTPMPDARRALTPAMHATVARVRTALPHDPQLAQVFERCYPNTFQTTLEDLGDGRTFVVTGDIPAMWLRDSAAQVSPYLPLCAHDAEVRALVAGVIRQQAHLVLKDPYANAFNRHPGSEYSFDRPAPGPEVWERKFELDSLCAPVLLAWRYWRETGDADPLSALRPALDVILDVMTAEQDHAARSAYTFERPAEYCVLPTDTLPDAGRGAPCAVTGLIWSGFRPSDDACTYPYLIPANAMAVVALRRAADLARAVYGDPQLARRAAELAGSVQAGLEAHGTVEHPEFGRIWAYETDGLGHHVLMDDANVPSLLSLPYLGYCSPNDPLYLNTRNFVLSASNPHRHAGAHAAGVGSPHTPGRRVWPIALCMQALTAQPDDAGRAETWDLLRVLAGTTAGTDLMHESFDPDAPDVYSRPWFAWANSLLAETVLHAVDGGRSA</sequence>